<dbReference type="InterPro" id="IPR001623">
    <property type="entry name" value="DnaJ_domain"/>
</dbReference>
<dbReference type="GO" id="GO:0008198">
    <property type="term" value="F:ferrous iron binding"/>
    <property type="evidence" value="ECO:0007669"/>
    <property type="project" value="TreeGrafter"/>
</dbReference>
<evidence type="ECO:0000313" key="7">
    <source>
        <dbReference type="EMBL" id="EFN61409.1"/>
    </source>
</evidence>
<dbReference type="EMBL" id="GL443983">
    <property type="protein sequence ID" value="EFN61409.1"/>
    <property type="molecule type" value="Genomic_DNA"/>
</dbReference>
<dbReference type="Proteomes" id="UP000000311">
    <property type="component" value="Unassembled WGS sequence"/>
</dbReference>
<organism evidence="8">
    <name type="scientific">Camponotus floridanus</name>
    <name type="common">Florida carpenter ant</name>
    <dbReference type="NCBI Taxonomy" id="104421"/>
    <lineage>
        <taxon>Eukaryota</taxon>
        <taxon>Metazoa</taxon>
        <taxon>Ecdysozoa</taxon>
        <taxon>Arthropoda</taxon>
        <taxon>Hexapoda</taxon>
        <taxon>Insecta</taxon>
        <taxon>Pterygota</taxon>
        <taxon>Neoptera</taxon>
        <taxon>Endopterygota</taxon>
        <taxon>Hymenoptera</taxon>
        <taxon>Apocrita</taxon>
        <taxon>Aculeata</taxon>
        <taxon>Formicoidea</taxon>
        <taxon>Formicidae</taxon>
        <taxon>Formicinae</taxon>
        <taxon>Camponotus</taxon>
    </lineage>
</organism>
<dbReference type="PANTHER" id="PTHR45255:SF1">
    <property type="entry name" value="DNAJ HOMOLOG SUBFAMILY C MEMBER 24"/>
    <property type="match status" value="1"/>
</dbReference>
<comment type="similarity">
    <text evidence="1">Belongs to the DPH4 family.</text>
</comment>
<evidence type="ECO:0000256" key="2">
    <source>
        <dbReference type="ARBA" id="ARBA00022723"/>
    </source>
</evidence>
<feature type="domain" description="DPH-type MB" evidence="6">
    <location>
        <begin position="64"/>
        <end position="136"/>
    </location>
</feature>
<dbReference type="OrthoDB" id="66964at2759"/>
<dbReference type="SUPFAM" id="SSF144217">
    <property type="entry name" value="CSL zinc finger"/>
    <property type="match status" value="1"/>
</dbReference>
<keyword evidence="4" id="KW-0408">Iron</keyword>
<sequence>MNYYEVLGCSQDSTDEEIKRAYRRRLLQFHPDKSGATDNHEFYNVTEAWRILGHPQSRRRYDAICKQEELEDREKLEDGPVYARLSPSDFEESEDTLFYRCRCGDRYLITRDDLREKNVSLHVMCDGCTLIIVVET</sequence>
<dbReference type="CDD" id="cd06257">
    <property type="entry name" value="DnaJ"/>
    <property type="match status" value="1"/>
</dbReference>
<feature type="domain" description="J" evidence="5">
    <location>
        <begin position="2"/>
        <end position="65"/>
    </location>
</feature>
<keyword evidence="8" id="KW-1185">Reference proteome</keyword>
<dbReference type="Gene3D" id="1.10.287.110">
    <property type="entry name" value="DnaJ domain"/>
    <property type="match status" value="1"/>
</dbReference>
<evidence type="ECO:0000259" key="6">
    <source>
        <dbReference type="PROSITE" id="PS51074"/>
    </source>
</evidence>
<accession>E2AYP6</accession>
<dbReference type="SUPFAM" id="SSF46565">
    <property type="entry name" value="Chaperone J-domain"/>
    <property type="match status" value="1"/>
</dbReference>
<dbReference type="PRINTS" id="PR00625">
    <property type="entry name" value="JDOMAIN"/>
</dbReference>
<dbReference type="Pfam" id="PF00226">
    <property type="entry name" value="DnaJ"/>
    <property type="match status" value="1"/>
</dbReference>
<dbReference type="AlphaFoldDB" id="E2AYP6"/>
<evidence type="ECO:0000256" key="3">
    <source>
        <dbReference type="ARBA" id="ARBA00022833"/>
    </source>
</evidence>
<evidence type="ECO:0000259" key="5">
    <source>
        <dbReference type="PROSITE" id="PS50076"/>
    </source>
</evidence>
<dbReference type="FunCoup" id="E2AYP6">
    <property type="interactions" value="24"/>
</dbReference>
<dbReference type="SMART" id="SM00271">
    <property type="entry name" value="DnaJ"/>
    <property type="match status" value="1"/>
</dbReference>
<dbReference type="GO" id="GO:0001671">
    <property type="term" value="F:ATPase activator activity"/>
    <property type="evidence" value="ECO:0007669"/>
    <property type="project" value="TreeGrafter"/>
</dbReference>
<evidence type="ECO:0000256" key="1">
    <source>
        <dbReference type="ARBA" id="ARBA00006169"/>
    </source>
</evidence>
<keyword evidence="2" id="KW-0479">Metal-binding</keyword>
<dbReference type="InterPro" id="IPR036671">
    <property type="entry name" value="DPH_MB_sf"/>
</dbReference>
<dbReference type="InterPro" id="IPR007872">
    <property type="entry name" value="DPH_MB_dom"/>
</dbReference>
<proteinExistence type="inferred from homology"/>
<dbReference type="STRING" id="104421.E2AYP6"/>
<dbReference type="InParanoid" id="E2AYP6"/>
<dbReference type="PANTHER" id="PTHR45255">
    <property type="entry name" value="DNAJ HOMOLOG SUBFAMILY C MEMBER 24"/>
    <property type="match status" value="1"/>
</dbReference>
<name>E2AYP6_CAMFO</name>
<dbReference type="KEGG" id="cfo:105257481"/>
<protein>
    <submittedName>
        <fullName evidence="7">DnaJ-like protein subfamily C member 24</fullName>
    </submittedName>
</protein>
<dbReference type="Pfam" id="PF05207">
    <property type="entry name" value="Zn_ribbon_CSL"/>
    <property type="match status" value="1"/>
</dbReference>
<dbReference type="InterPro" id="IPR036869">
    <property type="entry name" value="J_dom_sf"/>
</dbReference>
<dbReference type="PROSITE" id="PS50076">
    <property type="entry name" value="DNAJ_2"/>
    <property type="match status" value="1"/>
</dbReference>
<dbReference type="PROSITE" id="PS51074">
    <property type="entry name" value="DPH_MB"/>
    <property type="match status" value="1"/>
</dbReference>
<keyword evidence="3" id="KW-0862">Zinc</keyword>
<evidence type="ECO:0000256" key="4">
    <source>
        <dbReference type="ARBA" id="ARBA00023004"/>
    </source>
</evidence>
<dbReference type="Gene3D" id="3.10.660.10">
    <property type="entry name" value="DPH Zinc finger"/>
    <property type="match status" value="1"/>
</dbReference>
<dbReference type="OMA" id="LEDMTWE"/>
<gene>
    <name evidence="7" type="ORF">EAG_10785</name>
</gene>
<reference evidence="7 8" key="1">
    <citation type="journal article" date="2010" name="Science">
        <title>Genomic comparison of the ants Camponotus floridanus and Harpegnathos saltator.</title>
        <authorList>
            <person name="Bonasio R."/>
            <person name="Zhang G."/>
            <person name="Ye C."/>
            <person name="Mutti N.S."/>
            <person name="Fang X."/>
            <person name="Qin N."/>
            <person name="Donahue G."/>
            <person name="Yang P."/>
            <person name="Li Q."/>
            <person name="Li C."/>
            <person name="Zhang P."/>
            <person name="Huang Z."/>
            <person name="Berger S.L."/>
            <person name="Reinberg D."/>
            <person name="Wang J."/>
            <person name="Liebig J."/>
        </authorList>
    </citation>
    <scope>NUCLEOTIDE SEQUENCE [LARGE SCALE GENOMIC DNA]</scope>
    <source>
        <strain evidence="8">C129</strain>
    </source>
</reference>
<evidence type="ECO:0000313" key="8">
    <source>
        <dbReference type="Proteomes" id="UP000000311"/>
    </source>
</evidence>